<evidence type="ECO:0000256" key="1">
    <source>
        <dbReference type="SAM" id="MobiDB-lite"/>
    </source>
</evidence>
<protein>
    <submittedName>
        <fullName evidence="2">Uncharacterized protein</fullName>
    </submittedName>
</protein>
<sequence length="171" mass="19667">MSDSTHTPRKEPTPSTSRIHPPKGAKLRDKAAAGFILSVDALRKWASKINDPEYDDYDPNEDLDGEQAYGEILRHLEEHAAYREAVIHFIDGEREGEFLLVTQIKWIKGMQGWEGMPKELLPSFEEEAEEEGVRERFKMDGLDENDFRFDSCTLSDAERWVIGQPFDDSHI</sequence>
<dbReference type="Proteomes" id="UP000001861">
    <property type="component" value="Unassembled WGS sequence"/>
</dbReference>
<dbReference type="InParanoid" id="A8NKV8"/>
<name>A8NKV8_COPC7</name>
<proteinExistence type="predicted"/>
<dbReference type="VEuPathDB" id="FungiDB:CC1G_10874"/>
<gene>
    <name evidence="2" type="ORF">CC1G_10874</name>
</gene>
<feature type="compositionally biased region" description="Basic and acidic residues" evidence="1">
    <location>
        <begin position="1"/>
        <end position="12"/>
    </location>
</feature>
<evidence type="ECO:0000313" key="3">
    <source>
        <dbReference type="Proteomes" id="UP000001861"/>
    </source>
</evidence>
<evidence type="ECO:0000313" key="2">
    <source>
        <dbReference type="EMBL" id="EAU87280.1"/>
    </source>
</evidence>
<accession>A8NKV8</accession>
<dbReference type="KEGG" id="cci:CC1G_10874"/>
<keyword evidence="3" id="KW-1185">Reference proteome</keyword>
<dbReference type="RefSeq" id="XP_001834556.1">
    <property type="nucleotide sequence ID" value="XM_001834504.1"/>
</dbReference>
<organism evidence="2 3">
    <name type="scientific">Coprinopsis cinerea (strain Okayama-7 / 130 / ATCC MYA-4618 / FGSC 9003)</name>
    <name type="common">Inky cap fungus</name>
    <name type="synonym">Hormographiella aspergillata</name>
    <dbReference type="NCBI Taxonomy" id="240176"/>
    <lineage>
        <taxon>Eukaryota</taxon>
        <taxon>Fungi</taxon>
        <taxon>Dikarya</taxon>
        <taxon>Basidiomycota</taxon>
        <taxon>Agaricomycotina</taxon>
        <taxon>Agaricomycetes</taxon>
        <taxon>Agaricomycetidae</taxon>
        <taxon>Agaricales</taxon>
        <taxon>Agaricineae</taxon>
        <taxon>Psathyrellaceae</taxon>
        <taxon>Coprinopsis</taxon>
    </lineage>
</organism>
<comment type="caution">
    <text evidence="2">The sequence shown here is derived from an EMBL/GenBank/DDBJ whole genome shotgun (WGS) entry which is preliminary data.</text>
</comment>
<feature type="region of interest" description="Disordered" evidence="1">
    <location>
        <begin position="1"/>
        <end position="25"/>
    </location>
</feature>
<dbReference type="AlphaFoldDB" id="A8NKV8"/>
<dbReference type="EMBL" id="AACS02000010">
    <property type="protein sequence ID" value="EAU87280.1"/>
    <property type="molecule type" value="Genomic_DNA"/>
</dbReference>
<dbReference type="GeneID" id="6011073"/>
<reference evidence="2 3" key="1">
    <citation type="journal article" date="2010" name="Proc. Natl. Acad. Sci. U.S.A.">
        <title>Insights into evolution of multicellular fungi from the assembled chromosomes of the mushroom Coprinopsis cinerea (Coprinus cinereus).</title>
        <authorList>
            <person name="Stajich J.E."/>
            <person name="Wilke S.K."/>
            <person name="Ahren D."/>
            <person name="Au C.H."/>
            <person name="Birren B.W."/>
            <person name="Borodovsky M."/>
            <person name="Burns C."/>
            <person name="Canback B."/>
            <person name="Casselton L.A."/>
            <person name="Cheng C.K."/>
            <person name="Deng J."/>
            <person name="Dietrich F.S."/>
            <person name="Fargo D.C."/>
            <person name="Farman M.L."/>
            <person name="Gathman A.C."/>
            <person name="Goldberg J."/>
            <person name="Guigo R."/>
            <person name="Hoegger P.J."/>
            <person name="Hooker J.B."/>
            <person name="Huggins A."/>
            <person name="James T.Y."/>
            <person name="Kamada T."/>
            <person name="Kilaru S."/>
            <person name="Kodira C."/>
            <person name="Kues U."/>
            <person name="Kupfer D."/>
            <person name="Kwan H.S."/>
            <person name="Lomsadze A."/>
            <person name="Li W."/>
            <person name="Lilly W.W."/>
            <person name="Ma L.J."/>
            <person name="Mackey A.J."/>
            <person name="Manning G."/>
            <person name="Martin F."/>
            <person name="Muraguchi H."/>
            <person name="Natvig D.O."/>
            <person name="Palmerini H."/>
            <person name="Ramesh M.A."/>
            <person name="Rehmeyer C.J."/>
            <person name="Roe B.A."/>
            <person name="Shenoy N."/>
            <person name="Stanke M."/>
            <person name="Ter-Hovhannisyan V."/>
            <person name="Tunlid A."/>
            <person name="Velagapudi R."/>
            <person name="Vision T.J."/>
            <person name="Zeng Q."/>
            <person name="Zolan M.E."/>
            <person name="Pukkila P.J."/>
        </authorList>
    </citation>
    <scope>NUCLEOTIDE SEQUENCE [LARGE SCALE GENOMIC DNA]</scope>
    <source>
        <strain evidence="3">Okayama-7 / 130 / ATCC MYA-4618 / FGSC 9003</strain>
    </source>
</reference>